<dbReference type="InterPro" id="IPR050266">
    <property type="entry name" value="AB_hydrolase_sf"/>
</dbReference>
<dbReference type="Proteomes" id="UP001597452">
    <property type="component" value="Unassembled WGS sequence"/>
</dbReference>
<organism evidence="2 3">
    <name type="scientific">Piscibacillus salipiscarius</name>
    <dbReference type="NCBI Taxonomy" id="299480"/>
    <lineage>
        <taxon>Bacteria</taxon>
        <taxon>Bacillati</taxon>
        <taxon>Bacillota</taxon>
        <taxon>Bacilli</taxon>
        <taxon>Bacillales</taxon>
        <taxon>Bacillaceae</taxon>
        <taxon>Piscibacillus</taxon>
    </lineage>
</organism>
<sequence length="250" mass="28515">MDLHYETRGKGPVIVLLHSGGVDMREWSYLVPLLVKHFKVITFDARGVGNSPSPTTSQVDYVDDLLKLLDYLEEPQVSLVGHSIGGQIATEFALMYPERVENLILIAPSLSGFEYSHEFKKYLDNINQAAPDINKMVDLSLKGSLYKVVMAGEHRDFMVEMHRKYFERVLQWPAFEMIWPAPPANKRLTNLTVKTLLLIGGVDFKDNHRVLNCFDVASDVCNYEIINADHMVTLTHPSELYEQITNFIKE</sequence>
<dbReference type="PRINTS" id="PR00111">
    <property type="entry name" value="ABHYDROLASE"/>
</dbReference>
<proteinExistence type="predicted"/>
<gene>
    <name evidence="2" type="ORF">ACFSW4_11805</name>
</gene>
<dbReference type="Pfam" id="PF00561">
    <property type="entry name" value="Abhydrolase_1"/>
    <property type="match status" value="1"/>
</dbReference>
<dbReference type="SUPFAM" id="SSF53474">
    <property type="entry name" value="alpha/beta-Hydrolases"/>
    <property type="match status" value="1"/>
</dbReference>
<dbReference type="PANTHER" id="PTHR43798:SF33">
    <property type="entry name" value="HYDROLASE, PUTATIVE (AFU_ORTHOLOGUE AFUA_2G14860)-RELATED"/>
    <property type="match status" value="1"/>
</dbReference>
<dbReference type="GO" id="GO:0016787">
    <property type="term" value="F:hydrolase activity"/>
    <property type="evidence" value="ECO:0007669"/>
    <property type="project" value="UniProtKB-KW"/>
</dbReference>
<feature type="domain" description="AB hydrolase-1" evidence="1">
    <location>
        <begin position="12"/>
        <end position="121"/>
    </location>
</feature>
<dbReference type="RefSeq" id="WP_054754650.1">
    <property type="nucleotide sequence ID" value="NZ_JBHUMZ010000025.1"/>
</dbReference>
<dbReference type="Gene3D" id="3.40.50.1820">
    <property type="entry name" value="alpha/beta hydrolase"/>
    <property type="match status" value="1"/>
</dbReference>
<comment type="caution">
    <text evidence="2">The sequence shown here is derived from an EMBL/GenBank/DDBJ whole genome shotgun (WGS) entry which is preliminary data.</text>
</comment>
<protein>
    <submittedName>
        <fullName evidence="2">Alpha/beta fold hydrolase</fullName>
    </submittedName>
</protein>
<evidence type="ECO:0000313" key="3">
    <source>
        <dbReference type="Proteomes" id="UP001597452"/>
    </source>
</evidence>
<evidence type="ECO:0000313" key="2">
    <source>
        <dbReference type="EMBL" id="MFD2639555.1"/>
    </source>
</evidence>
<accession>A0ABW5QDH5</accession>
<keyword evidence="2" id="KW-0378">Hydrolase</keyword>
<evidence type="ECO:0000259" key="1">
    <source>
        <dbReference type="Pfam" id="PF00561"/>
    </source>
</evidence>
<reference evidence="3" key="1">
    <citation type="journal article" date="2019" name="Int. J. Syst. Evol. Microbiol.">
        <title>The Global Catalogue of Microorganisms (GCM) 10K type strain sequencing project: providing services to taxonomists for standard genome sequencing and annotation.</title>
        <authorList>
            <consortium name="The Broad Institute Genomics Platform"/>
            <consortium name="The Broad Institute Genome Sequencing Center for Infectious Disease"/>
            <person name="Wu L."/>
            <person name="Ma J."/>
        </authorList>
    </citation>
    <scope>NUCLEOTIDE SEQUENCE [LARGE SCALE GENOMIC DNA]</scope>
    <source>
        <strain evidence="3">TISTR 1571</strain>
    </source>
</reference>
<name>A0ABW5QDH5_9BACI</name>
<dbReference type="InterPro" id="IPR029058">
    <property type="entry name" value="AB_hydrolase_fold"/>
</dbReference>
<dbReference type="InterPro" id="IPR000073">
    <property type="entry name" value="AB_hydrolase_1"/>
</dbReference>
<dbReference type="EMBL" id="JBHUMZ010000025">
    <property type="protein sequence ID" value="MFD2639555.1"/>
    <property type="molecule type" value="Genomic_DNA"/>
</dbReference>
<keyword evidence="3" id="KW-1185">Reference proteome</keyword>
<dbReference type="PANTHER" id="PTHR43798">
    <property type="entry name" value="MONOACYLGLYCEROL LIPASE"/>
    <property type="match status" value="1"/>
</dbReference>